<evidence type="ECO:0000313" key="2">
    <source>
        <dbReference type="Proteomes" id="UP000004508"/>
    </source>
</evidence>
<dbReference type="AlphaFoldDB" id="D6TZF4"/>
<accession>D6TZF4</accession>
<gene>
    <name evidence="1" type="ORF">Krac_2705</name>
</gene>
<evidence type="ECO:0000313" key="1">
    <source>
        <dbReference type="EMBL" id="EFH81944.1"/>
    </source>
</evidence>
<keyword evidence="2" id="KW-1185">Reference proteome</keyword>
<sequence length="31" mass="3856">MEGDWEIIERAFPYTSIKQQYLLDFGWREFS</sequence>
<name>D6TZF4_KTERA</name>
<organism evidence="1 2">
    <name type="scientific">Ktedonobacter racemifer DSM 44963</name>
    <dbReference type="NCBI Taxonomy" id="485913"/>
    <lineage>
        <taxon>Bacteria</taxon>
        <taxon>Bacillati</taxon>
        <taxon>Chloroflexota</taxon>
        <taxon>Ktedonobacteria</taxon>
        <taxon>Ktedonobacterales</taxon>
        <taxon>Ktedonobacteraceae</taxon>
        <taxon>Ktedonobacter</taxon>
    </lineage>
</organism>
<comment type="caution">
    <text evidence="1">The sequence shown here is derived from an EMBL/GenBank/DDBJ whole genome shotgun (WGS) entry which is preliminary data.</text>
</comment>
<protein>
    <submittedName>
        <fullName evidence="1">Uncharacterized protein</fullName>
    </submittedName>
</protein>
<dbReference type="Proteomes" id="UP000004508">
    <property type="component" value="Unassembled WGS sequence"/>
</dbReference>
<proteinExistence type="predicted"/>
<dbReference type="EMBL" id="ADVG01000004">
    <property type="protein sequence ID" value="EFH81944.1"/>
    <property type="molecule type" value="Genomic_DNA"/>
</dbReference>
<dbReference type="InParanoid" id="D6TZF4"/>
<reference evidence="1 2" key="1">
    <citation type="journal article" date="2011" name="Stand. Genomic Sci.">
        <title>Non-contiguous finished genome sequence and contextual data of the filamentous soil bacterium Ktedonobacter racemifer type strain (SOSP1-21).</title>
        <authorList>
            <person name="Chang Y.J."/>
            <person name="Land M."/>
            <person name="Hauser L."/>
            <person name="Chertkov O."/>
            <person name="Del Rio T.G."/>
            <person name="Nolan M."/>
            <person name="Copeland A."/>
            <person name="Tice H."/>
            <person name="Cheng J.F."/>
            <person name="Lucas S."/>
            <person name="Han C."/>
            <person name="Goodwin L."/>
            <person name="Pitluck S."/>
            <person name="Ivanova N."/>
            <person name="Ovchinikova G."/>
            <person name="Pati A."/>
            <person name="Chen A."/>
            <person name="Palaniappan K."/>
            <person name="Mavromatis K."/>
            <person name="Liolios K."/>
            <person name="Brettin T."/>
            <person name="Fiebig A."/>
            <person name="Rohde M."/>
            <person name="Abt B."/>
            <person name="Goker M."/>
            <person name="Detter J.C."/>
            <person name="Woyke T."/>
            <person name="Bristow J."/>
            <person name="Eisen J.A."/>
            <person name="Markowitz V."/>
            <person name="Hugenholtz P."/>
            <person name="Kyrpides N.C."/>
            <person name="Klenk H.P."/>
            <person name="Lapidus A."/>
        </authorList>
    </citation>
    <scope>NUCLEOTIDE SEQUENCE [LARGE SCALE GENOMIC DNA]</scope>
    <source>
        <strain evidence="2">DSM 44963</strain>
    </source>
</reference>